<name>A0A8S5P1U3_9CAUD</name>
<reference evidence="1" key="1">
    <citation type="journal article" date="2021" name="Proc. Natl. Acad. Sci. U.S.A.">
        <title>A Catalog of Tens of Thousands of Viruses from Human Metagenomes Reveals Hidden Associations with Chronic Diseases.</title>
        <authorList>
            <person name="Tisza M.J."/>
            <person name="Buck C.B."/>
        </authorList>
    </citation>
    <scope>NUCLEOTIDE SEQUENCE</scope>
    <source>
        <strain evidence="1">CtakU3</strain>
    </source>
</reference>
<dbReference type="InterPro" id="IPR020288">
    <property type="entry name" value="Sheath_initiator"/>
</dbReference>
<protein>
    <submittedName>
        <fullName evidence="1">Baseplate wedge protein</fullName>
    </submittedName>
</protein>
<dbReference type="EMBL" id="BK015306">
    <property type="protein sequence ID" value="DAE00621.1"/>
    <property type="molecule type" value="Genomic_DNA"/>
</dbReference>
<organism evidence="1">
    <name type="scientific">Myoviridae sp. ctakU3</name>
    <dbReference type="NCBI Taxonomy" id="2825135"/>
    <lineage>
        <taxon>Viruses</taxon>
        <taxon>Duplodnaviria</taxon>
        <taxon>Heunggongvirae</taxon>
        <taxon>Uroviricota</taxon>
        <taxon>Caudoviricetes</taxon>
    </lineage>
</organism>
<sequence length="115" mass="13168">MKVRKMDENGDYSFGHGAMDFYQDTAEGVAQNVSTRLQLWRGEWFLDLNEGTPWLQEILGKHDAVDVVLRSRILETKGVLSITRFETILNPDERRLTVTAEILTPYGLAEIKEVL</sequence>
<dbReference type="Pfam" id="PF10934">
    <property type="entry name" value="Sheath_initiator"/>
    <property type="match status" value="1"/>
</dbReference>
<accession>A0A8S5P1U3</accession>
<proteinExistence type="predicted"/>
<evidence type="ECO:0000313" key="1">
    <source>
        <dbReference type="EMBL" id="DAE00621.1"/>
    </source>
</evidence>